<evidence type="ECO:0000313" key="6">
    <source>
        <dbReference type="Proteomes" id="UP000264215"/>
    </source>
</evidence>
<evidence type="ECO:0000256" key="2">
    <source>
        <dbReference type="ARBA" id="ARBA00023125"/>
    </source>
</evidence>
<keyword evidence="1" id="KW-0805">Transcription regulation</keyword>
<dbReference type="AlphaFoldDB" id="A0A3D3TM16"/>
<proteinExistence type="predicted"/>
<accession>A0A3D3TM16</accession>
<dbReference type="SUPFAM" id="SSF46689">
    <property type="entry name" value="Homeodomain-like"/>
    <property type="match status" value="2"/>
</dbReference>
<dbReference type="InterPro" id="IPR018060">
    <property type="entry name" value="HTH_AraC"/>
</dbReference>
<sequence>MLTTMVVEVRSDKRGTFEEGLYRLINCVIDYIEENLSEDLTIERLCSKSGYSQVHLQRIFYYSTGQTIGQYIKGRRVSRVAEALSQTTVSILEIAMQWGYESQEAFTRAFKSMYHLTPESTGD</sequence>
<dbReference type="GO" id="GO:0043565">
    <property type="term" value="F:sequence-specific DNA binding"/>
    <property type="evidence" value="ECO:0007669"/>
    <property type="project" value="InterPro"/>
</dbReference>
<evidence type="ECO:0000256" key="3">
    <source>
        <dbReference type="ARBA" id="ARBA00023163"/>
    </source>
</evidence>
<feature type="domain" description="HTH araC/xylS-type" evidence="4">
    <location>
        <begin position="26"/>
        <end position="123"/>
    </location>
</feature>
<dbReference type="PANTHER" id="PTHR47504">
    <property type="entry name" value="RIGHT ORIGIN-BINDING PROTEIN"/>
    <property type="match status" value="1"/>
</dbReference>
<dbReference type="GO" id="GO:0003700">
    <property type="term" value="F:DNA-binding transcription factor activity"/>
    <property type="evidence" value="ECO:0007669"/>
    <property type="project" value="InterPro"/>
</dbReference>
<dbReference type="SMART" id="SM00342">
    <property type="entry name" value="HTH_ARAC"/>
    <property type="match status" value="1"/>
</dbReference>
<dbReference type="EMBL" id="DQBS01000015">
    <property type="protein sequence ID" value="HCO69095.1"/>
    <property type="molecule type" value="Genomic_DNA"/>
</dbReference>
<comment type="caution">
    <text evidence="5">The sequence shown here is derived from an EMBL/GenBank/DDBJ whole genome shotgun (WGS) entry which is preliminary data.</text>
</comment>
<name>A0A3D3TM16_9BACT</name>
<dbReference type="Gene3D" id="1.10.10.60">
    <property type="entry name" value="Homeodomain-like"/>
    <property type="match status" value="2"/>
</dbReference>
<evidence type="ECO:0000259" key="4">
    <source>
        <dbReference type="PROSITE" id="PS01124"/>
    </source>
</evidence>
<keyword evidence="3" id="KW-0804">Transcription</keyword>
<evidence type="ECO:0000313" key="5">
    <source>
        <dbReference type="EMBL" id="HCO69095.1"/>
    </source>
</evidence>
<dbReference type="InterPro" id="IPR009057">
    <property type="entry name" value="Homeodomain-like_sf"/>
</dbReference>
<reference evidence="5 6" key="1">
    <citation type="journal article" date="2018" name="Nat. Biotechnol.">
        <title>A standardized bacterial taxonomy based on genome phylogeny substantially revises the tree of life.</title>
        <authorList>
            <person name="Parks D.H."/>
            <person name="Chuvochina M."/>
            <person name="Waite D.W."/>
            <person name="Rinke C."/>
            <person name="Skarshewski A."/>
            <person name="Chaumeil P.A."/>
            <person name="Hugenholtz P."/>
        </authorList>
    </citation>
    <scope>NUCLEOTIDE SEQUENCE [LARGE SCALE GENOMIC DNA]</scope>
    <source>
        <strain evidence="5">UBA9905</strain>
    </source>
</reference>
<dbReference type="PANTHER" id="PTHR47504:SF5">
    <property type="entry name" value="RIGHT ORIGIN-BINDING PROTEIN"/>
    <property type="match status" value="1"/>
</dbReference>
<dbReference type="Pfam" id="PF12833">
    <property type="entry name" value="HTH_18"/>
    <property type="match status" value="1"/>
</dbReference>
<dbReference type="PROSITE" id="PS01124">
    <property type="entry name" value="HTH_ARAC_FAMILY_2"/>
    <property type="match status" value="1"/>
</dbReference>
<evidence type="ECO:0000256" key="1">
    <source>
        <dbReference type="ARBA" id="ARBA00023015"/>
    </source>
</evidence>
<dbReference type="Proteomes" id="UP000264215">
    <property type="component" value="Unassembled WGS sequence"/>
</dbReference>
<protein>
    <submittedName>
        <fullName evidence="5">AraC family transcriptional regulator</fullName>
    </submittedName>
</protein>
<organism evidence="5 6">
    <name type="scientific">Mesotoga infera</name>
    <dbReference type="NCBI Taxonomy" id="1236046"/>
    <lineage>
        <taxon>Bacteria</taxon>
        <taxon>Thermotogati</taxon>
        <taxon>Thermotogota</taxon>
        <taxon>Thermotogae</taxon>
        <taxon>Kosmotogales</taxon>
        <taxon>Kosmotogaceae</taxon>
        <taxon>Mesotoga</taxon>
    </lineage>
</organism>
<dbReference type="InterPro" id="IPR050959">
    <property type="entry name" value="MarA-like"/>
</dbReference>
<keyword evidence="2" id="KW-0238">DNA-binding</keyword>
<gene>
    <name evidence="5" type="ORF">DIT26_00665</name>
</gene>